<sequence>GGPGGLRLSESLDKRGGEEQQRVQQVERHQNVHMVYYRQPRVIVRQHRAVAGVQVEAVQEHKGKRAYAEHQRDQKRQREQDRYVDHGAQEYLVLLGRVGCADHHAVQVRGEQAACHQYEEPGKEVVDEYLLVLGDRL</sequence>
<accession>A0A1B6ILF3</accession>
<gene>
    <name evidence="2" type="ORF">g.106</name>
</gene>
<reference evidence="2" key="1">
    <citation type="submission" date="2015-11" db="EMBL/GenBank/DDBJ databases">
        <title>De novo transcriptome assembly of four potential Pierce s Disease insect vectors from Arizona vineyards.</title>
        <authorList>
            <person name="Tassone E.E."/>
        </authorList>
    </citation>
    <scope>NUCLEOTIDE SEQUENCE</scope>
</reference>
<dbReference type="EMBL" id="GECU01019946">
    <property type="protein sequence ID" value="JAS87760.1"/>
    <property type="molecule type" value="Transcribed_RNA"/>
</dbReference>
<feature type="non-terminal residue" evidence="2">
    <location>
        <position position="137"/>
    </location>
</feature>
<feature type="region of interest" description="Disordered" evidence="1">
    <location>
        <begin position="1"/>
        <end position="27"/>
    </location>
</feature>
<feature type="compositionally biased region" description="Basic and acidic residues" evidence="1">
    <location>
        <begin position="10"/>
        <end position="27"/>
    </location>
</feature>
<feature type="non-terminal residue" evidence="2">
    <location>
        <position position="1"/>
    </location>
</feature>
<dbReference type="AlphaFoldDB" id="A0A1B6ILF3"/>
<feature type="region of interest" description="Disordered" evidence="1">
    <location>
        <begin position="61"/>
        <end position="82"/>
    </location>
</feature>
<name>A0A1B6ILF3_9HEMI</name>
<evidence type="ECO:0000313" key="2">
    <source>
        <dbReference type="EMBL" id="JAS87760.1"/>
    </source>
</evidence>
<evidence type="ECO:0000256" key="1">
    <source>
        <dbReference type="SAM" id="MobiDB-lite"/>
    </source>
</evidence>
<organism evidence="2">
    <name type="scientific">Homalodisca liturata</name>
    <dbReference type="NCBI Taxonomy" id="320908"/>
    <lineage>
        <taxon>Eukaryota</taxon>
        <taxon>Metazoa</taxon>
        <taxon>Ecdysozoa</taxon>
        <taxon>Arthropoda</taxon>
        <taxon>Hexapoda</taxon>
        <taxon>Insecta</taxon>
        <taxon>Pterygota</taxon>
        <taxon>Neoptera</taxon>
        <taxon>Paraneoptera</taxon>
        <taxon>Hemiptera</taxon>
        <taxon>Auchenorrhyncha</taxon>
        <taxon>Membracoidea</taxon>
        <taxon>Cicadellidae</taxon>
        <taxon>Cicadellinae</taxon>
        <taxon>Proconiini</taxon>
        <taxon>Homalodisca</taxon>
    </lineage>
</organism>
<proteinExistence type="predicted"/>
<protein>
    <submittedName>
        <fullName evidence="2">Uncharacterized protein</fullName>
    </submittedName>
</protein>